<dbReference type="PANTHER" id="PTHR46338">
    <property type="entry name" value="TRANSCRIPTION INITIATION FACTOR TFIID SUBUNIT 8"/>
    <property type="match status" value="1"/>
</dbReference>
<dbReference type="SMART" id="SM00576">
    <property type="entry name" value="BTP"/>
    <property type="match status" value="1"/>
</dbReference>
<dbReference type="Proteomes" id="UP001165080">
    <property type="component" value="Unassembled WGS sequence"/>
</dbReference>
<feature type="compositionally biased region" description="Gly residues" evidence="7">
    <location>
        <begin position="269"/>
        <end position="279"/>
    </location>
</feature>
<evidence type="ECO:0000256" key="6">
    <source>
        <dbReference type="ARBA" id="ARBA00023242"/>
    </source>
</evidence>
<name>A0A9W6BBC8_9CHLO</name>
<evidence type="ECO:0000256" key="5">
    <source>
        <dbReference type="ARBA" id="ARBA00023163"/>
    </source>
</evidence>
<dbReference type="Gene3D" id="1.10.20.10">
    <property type="entry name" value="Histone, subunit A"/>
    <property type="match status" value="1"/>
</dbReference>
<dbReference type="CDD" id="cd08049">
    <property type="entry name" value="TAF8"/>
    <property type="match status" value="1"/>
</dbReference>
<dbReference type="InterPro" id="IPR006565">
    <property type="entry name" value="BTP"/>
</dbReference>
<keyword evidence="5" id="KW-0804">Transcription</keyword>
<dbReference type="InterPro" id="IPR009072">
    <property type="entry name" value="Histone-fold"/>
</dbReference>
<reference evidence="9 10" key="1">
    <citation type="journal article" date="2023" name="Commun. Biol.">
        <title>Reorganization of the ancestral sex-determining regions during the evolution of trioecy in Pleodorina starrii.</title>
        <authorList>
            <person name="Takahashi K."/>
            <person name="Suzuki S."/>
            <person name="Kawai-Toyooka H."/>
            <person name="Yamamoto K."/>
            <person name="Hamaji T."/>
            <person name="Ootsuki R."/>
            <person name="Yamaguchi H."/>
            <person name="Kawachi M."/>
            <person name="Higashiyama T."/>
            <person name="Nozaki H."/>
        </authorList>
    </citation>
    <scope>NUCLEOTIDE SEQUENCE [LARGE SCALE GENOMIC DNA]</scope>
    <source>
        <strain evidence="9 10">NIES-4479</strain>
    </source>
</reference>
<keyword evidence="6" id="KW-0539">Nucleus</keyword>
<feature type="region of interest" description="Disordered" evidence="7">
    <location>
        <begin position="211"/>
        <end position="246"/>
    </location>
</feature>
<dbReference type="Pfam" id="PF10406">
    <property type="entry name" value="TAF8_C"/>
    <property type="match status" value="1"/>
</dbReference>
<dbReference type="Pfam" id="PF07524">
    <property type="entry name" value="Bromo_TP"/>
    <property type="match status" value="1"/>
</dbReference>
<comment type="subcellular location">
    <subcellularLocation>
        <location evidence="1">Nucleus</location>
    </subcellularLocation>
</comment>
<dbReference type="AlphaFoldDB" id="A0A9W6BBC8"/>
<dbReference type="GO" id="GO:0046982">
    <property type="term" value="F:protein heterodimerization activity"/>
    <property type="evidence" value="ECO:0007669"/>
    <property type="project" value="InterPro"/>
</dbReference>
<protein>
    <recommendedName>
        <fullName evidence="3">Transcription initiation factor TFIID subunit 8</fullName>
    </recommendedName>
</protein>
<feature type="compositionally biased region" description="Low complexity" evidence="7">
    <location>
        <begin position="211"/>
        <end position="236"/>
    </location>
</feature>
<comment type="caution">
    <text evidence="9">The sequence shown here is derived from an EMBL/GenBank/DDBJ whole genome shotgun (WGS) entry which is preliminary data.</text>
</comment>
<sequence>MAEDYSRCVARVVAAQMAELTGFEAAQESAVEVLAELLIKYIQEVCTAAHSYAEMAHRTDFNICDLNLALTDMGTSMDDLKKYLDSWLAEQGPGSFDQGFVHPLPAEYPVRAPGRSLPSWEERREEAPPHIPSWLPAFPDRHTYVRVPAFPGHEEDPVKQSEVIRQTRRQAAKTTLTFKQQLLAVPQHPSDVAVGSNPFLSVPTLELVGPSSAAGPGPGTAGAADGDAGRAAAAGPSGAGAGGRLGKDVVHPASTAFEPVVGPVVEEGGPQGPGGAGGGGDDRRRDMDATVKWQQVQDAQSGTAAMGLPSGYTLDFATRVQRQGLAFAPRRVVEDAFGSRGGEEMQGSRFSARSRSSRYDIGDERKKAEHILAQAAEVKGHGGADNTFDD</sequence>
<evidence type="ECO:0000313" key="10">
    <source>
        <dbReference type="Proteomes" id="UP001165080"/>
    </source>
</evidence>
<evidence type="ECO:0000313" key="9">
    <source>
        <dbReference type="EMBL" id="GLC48949.1"/>
    </source>
</evidence>
<feature type="region of interest" description="Disordered" evidence="7">
    <location>
        <begin position="262"/>
        <end position="285"/>
    </location>
</feature>
<dbReference type="InterPro" id="IPR037818">
    <property type="entry name" value="TAF8"/>
</dbReference>
<dbReference type="SUPFAM" id="SSF47113">
    <property type="entry name" value="Histone-fold"/>
    <property type="match status" value="1"/>
</dbReference>
<evidence type="ECO:0000256" key="3">
    <source>
        <dbReference type="ARBA" id="ARBA00017307"/>
    </source>
</evidence>
<feature type="domain" description="Bromodomain associated" evidence="8">
    <location>
        <begin position="3"/>
        <end position="79"/>
    </location>
</feature>
<dbReference type="OrthoDB" id="436852at2759"/>
<dbReference type="GO" id="GO:0005669">
    <property type="term" value="C:transcription factor TFIID complex"/>
    <property type="evidence" value="ECO:0007669"/>
    <property type="project" value="InterPro"/>
</dbReference>
<evidence type="ECO:0000256" key="7">
    <source>
        <dbReference type="SAM" id="MobiDB-lite"/>
    </source>
</evidence>
<feature type="region of interest" description="Disordered" evidence="7">
    <location>
        <begin position="339"/>
        <end position="359"/>
    </location>
</feature>
<keyword evidence="4" id="KW-0805">Transcription regulation</keyword>
<organism evidence="9 10">
    <name type="scientific">Pleodorina starrii</name>
    <dbReference type="NCBI Taxonomy" id="330485"/>
    <lineage>
        <taxon>Eukaryota</taxon>
        <taxon>Viridiplantae</taxon>
        <taxon>Chlorophyta</taxon>
        <taxon>core chlorophytes</taxon>
        <taxon>Chlorophyceae</taxon>
        <taxon>CS clade</taxon>
        <taxon>Chlamydomonadales</taxon>
        <taxon>Volvocaceae</taxon>
        <taxon>Pleodorina</taxon>
    </lineage>
</organism>
<dbReference type="InterPro" id="IPR019473">
    <property type="entry name" value="TFIID_su8_C"/>
</dbReference>
<gene>
    <name evidence="9" type="primary">PLEST011960</name>
    <name evidence="9" type="ORF">PLESTB_000166200</name>
</gene>
<evidence type="ECO:0000256" key="2">
    <source>
        <dbReference type="ARBA" id="ARBA00008767"/>
    </source>
</evidence>
<keyword evidence="10" id="KW-1185">Reference proteome</keyword>
<proteinExistence type="inferred from homology"/>
<dbReference type="PANTHER" id="PTHR46338:SF1">
    <property type="entry name" value="TRANSCRIPTION INITIATION FACTOR TFIID SUBUNIT 8"/>
    <property type="match status" value="1"/>
</dbReference>
<comment type="similarity">
    <text evidence="2">Belongs to the TAF8 family.</text>
</comment>
<evidence type="ECO:0000256" key="1">
    <source>
        <dbReference type="ARBA" id="ARBA00004123"/>
    </source>
</evidence>
<evidence type="ECO:0000256" key="4">
    <source>
        <dbReference type="ARBA" id="ARBA00023015"/>
    </source>
</evidence>
<accession>A0A9W6BBC8</accession>
<evidence type="ECO:0000259" key="8">
    <source>
        <dbReference type="SMART" id="SM00576"/>
    </source>
</evidence>
<dbReference type="EMBL" id="BRXU01000002">
    <property type="protein sequence ID" value="GLC48949.1"/>
    <property type="molecule type" value="Genomic_DNA"/>
</dbReference>